<dbReference type="Gene3D" id="1.10.8.20">
    <property type="entry name" value="N-terminal domain of phosphatidylinositol transfer protein sec14p"/>
    <property type="match status" value="1"/>
</dbReference>
<dbReference type="InterPro" id="IPR036273">
    <property type="entry name" value="CRAL/TRIO_N_dom_sf"/>
</dbReference>
<organism evidence="2 3">
    <name type="scientific">Rhamnusium bicolor</name>
    <dbReference type="NCBI Taxonomy" id="1586634"/>
    <lineage>
        <taxon>Eukaryota</taxon>
        <taxon>Metazoa</taxon>
        <taxon>Ecdysozoa</taxon>
        <taxon>Arthropoda</taxon>
        <taxon>Hexapoda</taxon>
        <taxon>Insecta</taxon>
        <taxon>Pterygota</taxon>
        <taxon>Neoptera</taxon>
        <taxon>Endopterygota</taxon>
        <taxon>Coleoptera</taxon>
        <taxon>Polyphaga</taxon>
        <taxon>Cucujiformia</taxon>
        <taxon>Chrysomeloidea</taxon>
        <taxon>Cerambycidae</taxon>
        <taxon>Lepturinae</taxon>
        <taxon>Rhagiini</taxon>
        <taxon>Rhamnusium</taxon>
    </lineage>
</organism>
<accession>A0AAV8ZBE8</accession>
<dbReference type="GO" id="GO:1902936">
    <property type="term" value="F:phosphatidylinositol bisphosphate binding"/>
    <property type="evidence" value="ECO:0007669"/>
    <property type="project" value="TreeGrafter"/>
</dbReference>
<dbReference type="PANTHER" id="PTHR10174:SF234">
    <property type="entry name" value="SD01558P"/>
    <property type="match status" value="1"/>
</dbReference>
<dbReference type="SUPFAM" id="SSF46938">
    <property type="entry name" value="CRAL/TRIO N-terminal domain"/>
    <property type="match status" value="1"/>
</dbReference>
<dbReference type="CDD" id="cd00170">
    <property type="entry name" value="SEC14"/>
    <property type="match status" value="1"/>
</dbReference>
<reference evidence="2" key="1">
    <citation type="journal article" date="2023" name="Insect Mol. Biol.">
        <title>Genome sequencing provides insights into the evolution of gene families encoding plant cell wall-degrading enzymes in longhorned beetles.</title>
        <authorList>
            <person name="Shin N.R."/>
            <person name="Okamura Y."/>
            <person name="Kirsch R."/>
            <person name="Pauchet Y."/>
        </authorList>
    </citation>
    <scope>NUCLEOTIDE SEQUENCE</scope>
    <source>
        <strain evidence="2">RBIC_L_NR</strain>
    </source>
</reference>
<evidence type="ECO:0000259" key="1">
    <source>
        <dbReference type="PROSITE" id="PS50191"/>
    </source>
</evidence>
<name>A0AAV8ZBE8_9CUCU</name>
<protein>
    <recommendedName>
        <fullName evidence="1">CRAL-TRIO domain-containing protein</fullName>
    </recommendedName>
</protein>
<gene>
    <name evidence="2" type="ORF">NQ314_006048</name>
</gene>
<dbReference type="EMBL" id="JANEYF010001640">
    <property type="protein sequence ID" value="KAJ8960656.1"/>
    <property type="molecule type" value="Genomic_DNA"/>
</dbReference>
<dbReference type="Gene3D" id="3.40.525.10">
    <property type="entry name" value="CRAL-TRIO lipid binding domain"/>
    <property type="match status" value="1"/>
</dbReference>
<dbReference type="SUPFAM" id="SSF52087">
    <property type="entry name" value="CRAL/TRIO domain"/>
    <property type="match status" value="1"/>
</dbReference>
<dbReference type="Proteomes" id="UP001162156">
    <property type="component" value="Unassembled WGS sequence"/>
</dbReference>
<comment type="caution">
    <text evidence="2">The sequence shown here is derived from an EMBL/GenBank/DDBJ whole genome shotgun (WGS) entry which is preliminary data.</text>
</comment>
<keyword evidence="3" id="KW-1185">Reference proteome</keyword>
<feature type="domain" description="CRAL-TRIO" evidence="1">
    <location>
        <begin position="92"/>
        <end position="257"/>
    </location>
</feature>
<dbReference type="AlphaFoldDB" id="A0AAV8ZBE8"/>
<dbReference type="PRINTS" id="PR00180">
    <property type="entry name" value="CRETINALDHBP"/>
</dbReference>
<evidence type="ECO:0000313" key="3">
    <source>
        <dbReference type="Proteomes" id="UP001162156"/>
    </source>
</evidence>
<evidence type="ECO:0000313" key="2">
    <source>
        <dbReference type="EMBL" id="KAJ8960656.1"/>
    </source>
</evidence>
<sequence>MKAFINMEEPPLEIVQWAKENINEDPDNRDQVVSDFKDLIFASGECTPHRTDDDFLLRFLRARHFILKKAHRLMVNYYNFKEANPQYFKNINLERIRELARDDIISVPPYKDQLGRRIMILRVGIWDPSEYKVEELIQLTVGILEASIMEQLFQIQGGIAIFDLSDLGFNHVWQLNSAIANHIVTIAMSSFPIRIEAVHILHQSWIFEIAYNFIRPLINENVKDRILFHGDDLENFHRYVDPKHLPKRYGGVHLDYPVDIWFEDCIKYDDHIIKELVELGYEGIIKLREERDHSEK</sequence>
<dbReference type="PANTHER" id="PTHR10174">
    <property type="entry name" value="ALPHA-TOCOPHEROL TRANSFER PROTEIN-RELATED"/>
    <property type="match status" value="1"/>
</dbReference>
<dbReference type="InterPro" id="IPR001251">
    <property type="entry name" value="CRAL-TRIO_dom"/>
</dbReference>
<dbReference type="InterPro" id="IPR036865">
    <property type="entry name" value="CRAL-TRIO_dom_sf"/>
</dbReference>
<dbReference type="GO" id="GO:0016020">
    <property type="term" value="C:membrane"/>
    <property type="evidence" value="ECO:0007669"/>
    <property type="project" value="TreeGrafter"/>
</dbReference>
<proteinExistence type="predicted"/>
<dbReference type="Pfam" id="PF03765">
    <property type="entry name" value="CRAL_TRIO_N"/>
    <property type="match status" value="1"/>
</dbReference>
<dbReference type="SMART" id="SM00516">
    <property type="entry name" value="SEC14"/>
    <property type="match status" value="1"/>
</dbReference>
<dbReference type="PROSITE" id="PS50191">
    <property type="entry name" value="CRAL_TRIO"/>
    <property type="match status" value="1"/>
</dbReference>
<dbReference type="Pfam" id="PF00650">
    <property type="entry name" value="CRAL_TRIO"/>
    <property type="match status" value="1"/>
</dbReference>
<dbReference type="InterPro" id="IPR011074">
    <property type="entry name" value="CRAL/TRIO_N_dom"/>
</dbReference>
<dbReference type="SMART" id="SM01100">
    <property type="entry name" value="CRAL_TRIO_N"/>
    <property type="match status" value="1"/>
</dbReference>